<proteinExistence type="predicted"/>
<accession>A0A4V2MNR8</accession>
<evidence type="ECO:0000256" key="4">
    <source>
        <dbReference type="PROSITE-ProRule" id="PRU00335"/>
    </source>
</evidence>
<dbReference type="GO" id="GO:0003677">
    <property type="term" value="F:DNA binding"/>
    <property type="evidence" value="ECO:0007669"/>
    <property type="project" value="UniProtKB-UniRule"/>
</dbReference>
<dbReference type="InterPro" id="IPR001647">
    <property type="entry name" value="HTH_TetR"/>
</dbReference>
<dbReference type="InterPro" id="IPR036271">
    <property type="entry name" value="Tet_transcr_reg_TetR-rel_C_sf"/>
</dbReference>
<evidence type="ECO:0000256" key="2">
    <source>
        <dbReference type="ARBA" id="ARBA00023125"/>
    </source>
</evidence>
<evidence type="ECO:0000313" key="6">
    <source>
        <dbReference type="EMBL" id="TCD14237.1"/>
    </source>
</evidence>
<comment type="caution">
    <text evidence="6">The sequence shown here is derived from an EMBL/GenBank/DDBJ whole genome shotgun (WGS) entry which is preliminary data.</text>
</comment>
<reference evidence="6 7" key="1">
    <citation type="journal article" date="2015" name="Antonie Van Leeuwenhoek">
        <title>Oricola cellulosilytica gen. nov., sp. nov., a cellulose-degrading bacterium of the family Phyllobacteriaceae isolated from surface seashore water, and emended descriptions of Mesorhizobium loti and Phyllobacterium myrsinacearum.</title>
        <authorList>
            <person name="Hameed A."/>
            <person name="Shahina M."/>
            <person name="Lai W.A."/>
            <person name="Lin S.Y."/>
            <person name="Young L.S."/>
            <person name="Liu Y.C."/>
            <person name="Hsu Y.H."/>
            <person name="Young C.C."/>
        </authorList>
    </citation>
    <scope>NUCLEOTIDE SEQUENCE [LARGE SCALE GENOMIC DNA]</scope>
    <source>
        <strain evidence="6 7">KCTC 52183</strain>
    </source>
</reference>
<dbReference type="Pfam" id="PF00440">
    <property type="entry name" value="TetR_N"/>
    <property type="match status" value="1"/>
</dbReference>
<keyword evidence="2 4" id="KW-0238">DNA-binding</keyword>
<keyword evidence="1" id="KW-0805">Transcription regulation</keyword>
<dbReference type="PRINTS" id="PR00455">
    <property type="entry name" value="HTHTETR"/>
</dbReference>
<dbReference type="PROSITE" id="PS01081">
    <property type="entry name" value="HTH_TETR_1"/>
    <property type="match status" value="1"/>
</dbReference>
<feature type="domain" description="HTH tetR-type" evidence="5">
    <location>
        <begin position="7"/>
        <end position="67"/>
    </location>
</feature>
<dbReference type="PANTHER" id="PTHR47506:SF3">
    <property type="entry name" value="HTH-TYPE TRANSCRIPTIONAL REGULATOR LMRA"/>
    <property type="match status" value="1"/>
</dbReference>
<keyword evidence="7" id="KW-1185">Reference proteome</keyword>
<dbReference type="Gene3D" id="1.10.357.10">
    <property type="entry name" value="Tetracycline Repressor, domain 2"/>
    <property type="match status" value="1"/>
</dbReference>
<protein>
    <submittedName>
        <fullName evidence="6">TetR/AcrR family transcriptional regulator</fullName>
    </submittedName>
</protein>
<gene>
    <name evidence="6" type="ORF">E0D97_09150</name>
</gene>
<organism evidence="6 7">
    <name type="scientific">Oricola cellulosilytica</name>
    <dbReference type="NCBI Taxonomy" id="1429082"/>
    <lineage>
        <taxon>Bacteria</taxon>
        <taxon>Pseudomonadati</taxon>
        <taxon>Pseudomonadota</taxon>
        <taxon>Alphaproteobacteria</taxon>
        <taxon>Hyphomicrobiales</taxon>
        <taxon>Ahrensiaceae</taxon>
        <taxon>Oricola</taxon>
    </lineage>
</organism>
<dbReference type="PANTHER" id="PTHR47506">
    <property type="entry name" value="TRANSCRIPTIONAL REGULATORY PROTEIN"/>
    <property type="match status" value="1"/>
</dbReference>
<sequence>MARKENPSTRSSLMEAAFAVIRAKGYSATTVDDICAEAGVSKGAFFHHFTSKEALAVAAAQHWSDVTGEFFAAAPYQELDDPLERVLGYVSFRKEIVQGSVPEFTCLVGTMTQEAYGTSPAIQAACRDSIFGHAATLIADIEAAMARHDVDADFTAESLALHTQAVLQGAFILAKASGEASRAIESIEHLHRYLTLLFTADTKSRPEQSVADRRTMQ</sequence>
<evidence type="ECO:0000313" key="7">
    <source>
        <dbReference type="Proteomes" id="UP000291301"/>
    </source>
</evidence>
<dbReference type="RefSeq" id="WP_131568066.1">
    <property type="nucleotide sequence ID" value="NZ_JAINFK010000002.1"/>
</dbReference>
<evidence type="ECO:0000256" key="3">
    <source>
        <dbReference type="ARBA" id="ARBA00023163"/>
    </source>
</evidence>
<name>A0A4V2MNR8_9HYPH</name>
<dbReference type="SUPFAM" id="SSF48498">
    <property type="entry name" value="Tetracyclin repressor-like, C-terminal domain"/>
    <property type="match status" value="1"/>
</dbReference>
<dbReference type="InterPro" id="IPR023772">
    <property type="entry name" value="DNA-bd_HTH_TetR-type_CS"/>
</dbReference>
<dbReference type="EMBL" id="SJST01000003">
    <property type="protein sequence ID" value="TCD14237.1"/>
    <property type="molecule type" value="Genomic_DNA"/>
</dbReference>
<evidence type="ECO:0000259" key="5">
    <source>
        <dbReference type="PROSITE" id="PS50977"/>
    </source>
</evidence>
<dbReference type="Proteomes" id="UP000291301">
    <property type="component" value="Unassembled WGS sequence"/>
</dbReference>
<evidence type="ECO:0000256" key="1">
    <source>
        <dbReference type="ARBA" id="ARBA00023015"/>
    </source>
</evidence>
<dbReference type="InterPro" id="IPR054156">
    <property type="entry name" value="YxaF_TetR_C"/>
</dbReference>
<dbReference type="InterPro" id="IPR009057">
    <property type="entry name" value="Homeodomain-like_sf"/>
</dbReference>
<dbReference type="SUPFAM" id="SSF46689">
    <property type="entry name" value="Homeodomain-like"/>
    <property type="match status" value="1"/>
</dbReference>
<feature type="DNA-binding region" description="H-T-H motif" evidence="4">
    <location>
        <begin position="30"/>
        <end position="49"/>
    </location>
</feature>
<dbReference type="Pfam" id="PF21993">
    <property type="entry name" value="TetR_C_13_2"/>
    <property type="match status" value="1"/>
</dbReference>
<dbReference type="AlphaFoldDB" id="A0A4V2MNR8"/>
<keyword evidence="3" id="KW-0804">Transcription</keyword>
<dbReference type="PROSITE" id="PS50977">
    <property type="entry name" value="HTH_TETR_2"/>
    <property type="match status" value="1"/>
</dbReference>
<dbReference type="OrthoDB" id="9811084at2"/>